<dbReference type="Gene3D" id="3.40.50.12780">
    <property type="entry name" value="N-terminal domain of ligase-like"/>
    <property type="match status" value="1"/>
</dbReference>
<keyword evidence="8" id="KW-1185">Reference proteome</keyword>
<protein>
    <submittedName>
        <fullName evidence="7">Acyl-CoA synthetase (AMP-forming)/AMP-acid ligase II</fullName>
    </submittedName>
</protein>
<reference evidence="7 8" key="1">
    <citation type="submission" date="2020-07" db="EMBL/GenBank/DDBJ databases">
        <title>Sequencing the genomes of 1000 actinobacteria strains.</title>
        <authorList>
            <person name="Klenk H.-P."/>
        </authorList>
    </citation>
    <scope>NUCLEOTIDE SEQUENCE [LARGE SCALE GENOMIC DNA]</scope>
    <source>
        <strain evidence="7 8">DSM 103833</strain>
    </source>
</reference>
<dbReference type="RefSeq" id="WP_179668086.1">
    <property type="nucleotide sequence ID" value="NZ_JACCFP010000001.1"/>
</dbReference>
<dbReference type="CDD" id="cd05904">
    <property type="entry name" value="4CL"/>
    <property type="match status" value="1"/>
</dbReference>
<organism evidence="7 8">
    <name type="scientific">Nocardioides thalensis</name>
    <dbReference type="NCBI Taxonomy" id="1914755"/>
    <lineage>
        <taxon>Bacteria</taxon>
        <taxon>Bacillati</taxon>
        <taxon>Actinomycetota</taxon>
        <taxon>Actinomycetes</taxon>
        <taxon>Propionibacteriales</taxon>
        <taxon>Nocardioidaceae</taxon>
        <taxon>Nocardioides</taxon>
    </lineage>
</organism>
<comment type="similarity">
    <text evidence="1">Belongs to the ATP-dependent AMP-binding enzyme family.</text>
</comment>
<evidence type="ECO:0000259" key="6">
    <source>
        <dbReference type="Pfam" id="PF13193"/>
    </source>
</evidence>
<keyword evidence="4" id="KW-0067">ATP-binding</keyword>
<proteinExistence type="inferred from homology"/>
<dbReference type="SUPFAM" id="SSF56801">
    <property type="entry name" value="Acetyl-CoA synthetase-like"/>
    <property type="match status" value="1"/>
</dbReference>
<feature type="domain" description="AMP-binding enzyme C-terminal" evidence="6">
    <location>
        <begin position="439"/>
        <end position="514"/>
    </location>
</feature>
<sequence length="526" mass="55937">MPFPSPFSDVEIPDQSLYDYLFGSLSDEDAARVAITDGDRTFTYGELKGAIDAVAGALAAKGIGKGDVVALHAPNVPVWPIIFHGILRAGAVVTTINSLYTPPEIASQLRDSGAQLYVTVSLLLPGALAGCAEVGLGADKVIVLDPTEGHESFLDLLGAGQAPPEVEIDPATDLAVLPYSSGTTGKAKGVMLTHRNLVANIAQFEPMIQLSRDAVVLAVLPFFHIYGMNVILNTTLHLRAKLVTMPKFDLEQFLGLIQDQKIDMLYIAPPMAVALAKHPAVESYDLSSVTRIMSGAAPLDEALGEAVHAKLQCDVLQGYGMTELSPVTHVIPPDRKDLSVGSIGFAIPNVETKVVDPGTGEEIVPVSGERSAPGELWLRGPMVMKGYLGNEQATSETIDADGFLHTGDIVEVGEQGEIFVVDRLKELIKYKGYQVPPAELEAVLLTHPAIADAAVVAHPDEEGGEIPRAFVVLQPGQELSADDVMAYVAEKVAPHKKVRMVDFIDAVPKSASGKILRKDLRGAPTS</sequence>
<dbReference type="PANTHER" id="PTHR24096">
    <property type="entry name" value="LONG-CHAIN-FATTY-ACID--COA LIGASE"/>
    <property type="match status" value="1"/>
</dbReference>
<dbReference type="Proteomes" id="UP000530424">
    <property type="component" value="Unassembled WGS sequence"/>
</dbReference>
<evidence type="ECO:0000313" key="8">
    <source>
        <dbReference type="Proteomes" id="UP000530424"/>
    </source>
</evidence>
<keyword evidence="2 7" id="KW-0436">Ligase</keyword>
<dbReference type="Pfam" id="PF00501">
    <property type="entry name" value="AMP-binding"/>
    <property type="match status" value="1"/>
</dbReference>
<accession>A0A853C2P9</accession>
<dbReference type="EMBL" id="JACCFP010000001">
    <property type="protein sequence ID" value="NYJ01624.1"/>
    <property type="molecule type" value="Genomic_DNA"/>
</dbReference>
<evidence type="ECO:0000256" key="2">
    <source>
        <dbReference type="ARBA" id="ARBA00022598"/>
    </source>
</evidence>
<name>A0A853C2P9_9ACTN</name>
<evidence type="ECO:0000256" key="3">
    <source>
        <dbReference type="ARBA" id="ARBA00022741"/>
    </source>
</evidence>
<comment type="caution">
    <text evidence="7">The sequence shown here is derived from an EMBL/GenBank/DDBJ whole genome shotgun (WGS) entry which is preliminary data.</text>
</comment>
<evidence type="ECO:0000313" key="7">
    <source>
        <dbReference type="EMBL" id="NYJ01624.1"/>
    </source>
</evidence>
<dbReference type="GO" id="GO:0016405">
    <property type="term" value="F:CoA-ligase activity"/>
    <property type="evidence" value="ECO:0007669"/>
    <property type="project" value="TreeGrafter"/>
</dbReference>
<dbReference type="Pfam" id="PF13193">
    <property type="entry name" value="AMP-binding_C"/>
    <property type="match status" value="1"/>
</dbReference>
<keyword evidence="3" id="KW-0547">Nucleotide-binding</keyword>
<dbReference type="InterPro" id="IPR045851">
    <property type="entry name" value="AMP-bd_C_sf"/>
</dbReference>
<dbReference type="AlphaFoldDB" id="A0A853C2P9"/>
<gene>
    <name evidence="7" type="ORF">HNR19_002322</name>
</gene>
<dbReference type="FunFam" id="3.30.300.30:FF:000007">
    <property type="entry name" value="4-coumarate--CoA ligase 2"/>
    <property type="match status" value="1"/>
</dbReference>
<feature type="domain" description="AMP-dependent synthetase/ligase" evidence="5">
    <location>
        <begin position="31"/>
        <end position="388"/>
    </location>
</feature>
<evidence type="ECO:0000256" key="4">
    <source>
        <dbReference type="ARBA" id="ARBA00022840"/>
    </source>
</evidence>
<dbReference type="InterPro" id="IPR000873">
    <property type="entry name" value="AMP-dep_synth/lig_dom"/>
</dbReference>
<dbReference type="InterPro" id="IPR025110">
    <property type="entry name" value="AMP-bd_C"/>
</dbReference>
<dbReference type="FunFam" id="3.40.50.12780:FF:000003">
    <property type="entry name" value="Long-chain-fatty-acid--CoA ligase FadD"/>
    <property type="match status" value="1"/>
</dbReference>
<dbReference type="InterPro" id="IPR020845">
    <property type="entry name" value="AMP-binding_CS"/>
</dbReference>
<evidence type="ECO:0000259" key="5">
    <source>
        <dbReference type="Pfam" id="PF00501"/>
    </source>
</evidence>
<evidence type="ECO:0000256" key="1">
    <source>
        <dbReference type="ARBA" id="ARBA00006432"/>
    </source>
</evidence>
<dbReference type="PANTHER" id="PTHR24096:SF149">
    <property type="entry name" value="AMP-BINDING DOMAIN-CONTAINING PROTEIN-RELATED"/>
    <property type="match status" value="1"/>
</dbReference>
<dbReference type="Gene3D" id="3.30.300.30">
    <property type="match status" value="1"/>
</dbReference>
<dbReference type="InterPro" id="IPR042099">
    <property type="entry name" value="ANL_N_sf"/>
</dbReference>
<dbReference type="GO" id="GO:0005524">
    <property type="term" value="F:ATP binding"/>
    <property type="evidence" value="ECO:0007669"/>
    <property type="project" value="UniProtKB-KW"/>
</dbReference>
<dbReference type="PROSITE" id="PS00455">
    <property type="entry name" value="AMP_BINDING"/>
    <property type="match status" value="1"/>
</dbReference>